<keyword evidence="4" id="KW-1185">Reference proteome</keyword>
<dbReference type="Proteomes" id="UP000012040">
    <property type="component" value="Chromosome"/>
</dbReference>
<dbReference type="Pfam" id="PF13400">
    <property type="entry name" value="Tad"/>
    <property type="match status" value="1"/>
</dbReference>
<dbReference type="OrthoDB" id="5287234at2"/>
<dbReference type="KEGG" id="bex:A11Q_147"/>
<dbReference type="HOGENOM" id="CLU_349405_0_0_7"/>
<sequence>MNVVDQTKSTQSESKARASRFVLTRRNQKGQMAIFVALIFQVIFVFFALLINVGLLIHHKINLQQSADLAAYYGAMKQAEVMNAMAHINFQIRQNWKLLTWRYRILGTFGFQGAGSGSQNFPFELLPGGGFQFRARTDGTINGLQCGDGLGVQDIPFFCVGHPGFSGWPGNESVCRVNCETFGEARKIDRIPKAGDAITPGGGNFSRAANAFIAQANLSNDTRCENLGKYGAITLARFMASYIYENRYRTKTIEMLAKNLSLPTNEIRDIEGELILDGVKTTFKNNLTEANLTGLNNDVDNKLATWTGLGSGDQCKFNDGFSGKEFLKRIEFDYINYFIHNCLSSTLGGAAGSWQYKPEPVYGDDQGMGPAFAGVPQEVKDIAATLLGGGGAGKQNLHTVGFEKNPYCVEYYAVKATTEPNIPFLPLKKIKLHATAVAKPFGGSIGPSYGQTWQPGAEQSAIIEDPEQNVRVDNTLPFRRINGAEGVNDIKRSVYYQPNFALFVGDRKGVRDNRYIAAYHAALAVRNIGGPTPVQSFTPNPNNSGKYENSPSGWPSLTEDWRGIDDPESNARPYDSLAGLDRGTRYLEISAIAPNQFDLTFYSIDPDFYNNYYKKLYKGFEKIRNTTGIGPDNRDQLRGDFGNRDIDPNLTTSQVADTKAFSVKDQILIKNIIFNESVPGGAPYGRYSEIFKFLASVQSSLLTGWTFLNFSDYETFPDRPVDTENNTMSFGQCNNAWNNTQSALSSNTSEDHFKNPTHEGLPPVAGNCVTGGRTGYSVKIVSPLVLKQGNGGAFLENPLPSSFLNF</sequence>
<gene>
    <name evidence="3" type="ORF">A11Q_147</name>
</gene>
<dbReference type="PATRIC" id="fig|1184267.3.peg.149"/>
<protein>
    <recommendedName>
        <fullName evidence="2">Putative Flp pilus-assembly TadG-like N-terminal domain-containing protein</fullName>
    </recommendedName>
</protein>
<evidence type="ECO:0000313" key="3">
    <source>
        <dbReference type="EMBL" id="AGH94367.1"/>
    </source>
</evidence>
<dbReference type="InterPro" id="IPR028087">
    <property type="entry name" value="Tad_N"/>
</dbReference>
<dbReference type="eggNOG" id="ENOG502ZH82">
    <property type="taxonomic scope" value="Bacteria"/>
</dbReference>
<dbReference type="RefSeq" id="WP_015468857.1">
    <property type="nucleotide sequence ID" value="NC_020813.1"/>
</dbReference>
<proteinExistence type="predicted"/>
<keyword evidence="1" id="KW-0472">Membrane</keyword>
<dbReference type="EMBL" id="CP003537">
    <property type="protein sequence ID" value="AGH94367.1"/>
    <property type="molecule type" value="Genomic_DNA"/>
</dbReference>
<dbReference type="STRING" id="1184267.A11Q_147"/>
<evidence type="ECO:0000256" key="1">
    <source>
        <dbReference type="SAM" id="Phobius"/>
    </source>
</evidence>
<feature type="domain" description="Putative Flp pilus-assembly TadG-like N-terminal" evidence="2">
    <location>
        <begin position="30"/>
        <end position="76"/>
    </location>
</feature>
<organism evidence="3 4">
    <name type="scientific">Pseudobdellovibrio exovorus JSS</name>
    <dbReference type="NCBI Taxonomy" id="1184267"/>
    <lineage>
        <taxon>Bacteria</taxon>
        <taxon>Pseudomonadati</taxon>
        <taxon>Bdellovibrionota</taxon>
        <taxon>Bdellovibrionia</taxon>
        <taxon>Bdellovibrionales</taxon>
        <taxon>Pseudobdellovibrionaceae</taxon>
        <taxon>Pseudobdellovibrio</taxon>
    </lineage>
</organism>
<name>M4V4V4_9BACT</name>
<keyword evidence="1" id="KW-0812">Transmembrane</keyword>
<reference evidence="3 4" key="1">
    <citation type="journal article" date="2013" name="ISME J.">
        <title>By their genes ye shall know them: genomic signatures of predatory bacteria.</title>
        <authorList>
            <person name="Pasternak Z."/>
            <person name="Pietrokovski S."/>
            <person name="Rotem O."/>
            <person name="Gophna U."/>
            <person name="Lurie-Weinberger M.N."/>
            <person name="Jurkevitch E."/>
        </authorList>
    </citation>
    <scope>NUCLEOTIDE SEQUENCE [LARGE SCALE GENOMIC DNA]</scope>
    <source>
        <strain evidence="3 4">JSS</strain>
    </source>
</reference>
<keyword evidence="1" id="KW-1133">Transmembrane helix</keyword>
<feature type="transmembrane region" description="Helical" evidence="1">
    <location>
        <begin position="33"/>
        <end position="57"/>
    </location>
</feature>
<evidence type="ECO:0000313" key="4">
    <source>
        <dbReference type="Proteomes" id="UP000012040"/>
    </source>
</evidence>
<evidence type="ECO:0000259" key="2">
    <source>
        <dbReference type="Pfam" id="PF13400"/>
    </source>
</evidence>
<dbReference type="AlphaFoldDB" id="M4V4V4"/>
<accession>M4V4V4</accession>